<organism evidence="5 6">
    <name type="scientific">Elliptochloris bilobata</name>
    <dbReference type="NCBI Taxonomy" id="381761"/>
    <lineage>
        <taxon>Eukaryota</taxon>
        <taxon>Viridiplantae</taxon>
        <taxon>Chlorophyta</taxon>
        <taxon>core chlorophytes</taxon>
        <taxon>Trebouxiophyceae</taxon>
        <taxon>Trebouxiophyceae incertae sedis</taxon>
        <taxon>Elliptochloris clade</taxon>
        <taxon>Elliptochloris</taxon>
    </lineage>
</organism>
<evidence type="ECO:0000256" key="2">
    <source>
        <dbReference type="ARBA" id="ARBA00022448"/>
    </source>
</evidence>
<evidence type="ECO:0000313" key="6">
    <source>
        <dbReference type="Proteomes" id="UP001445335"/>
    </source>
</evidence>
<feature type="transmembrane region" description="Helical" evidence="4">
    <location>
        <begin position="522"/>
        <end position="547"/>
    </location>
</feature>
<feature type="region of interest" description="Disordered" evidence="3">
    <location>
        <begin position="372"/>
        <end position="428"/>
    </location>
</feature>
<dbReference type="EMBL" id="JALJOU010000017">
    <property type="protein sequence ID" value="KAK9839222.1"/>
    <property type="molecule type" value="Genomic_DNA"/>
</dbReference>
<feature type="transmembrane region" description="Helical" evidence="4">
    <location>
        <begin position="125"/>
        <end position="149"/>
    </location>
</feature>
<keyword evidence="2" id="KW-0813">Transport</keyword>
<dbReference type="AlphaFoldDB" id="A0AAW1S0V2"/>
<protein>
    <recommendedName>
        <fullName evidence="7">Auxin efflux carrier</fullName>
    </recommendedName>
</protein>
<evidence type="ECO:0000256" key="3">
    <source>
        <dbReference type="SAM" id="MobiDB-lite"/>
    </source>
</evidence>
<evidence type="ECO:0000256" key="4">
    <source>
        <dbReference type="SAM" id="Phobius"/>
    </source>
</evidence>
<keyword evidence="4" id="KW-0472">Membrane</keyword>
<sequence length="548" mass="55293">MRRQNADLGTALHAARNGVFPVIVGAAFQLFLLCGFVGWLLHSGRIPDETAPVLSKVAFNALIPCMLFTKVGATLAARPDPALLAIPLVAAAQVGIGAAAGWVAARWVGSKDQGPPGWHARKGGAAARTMALTTAAAAGVPAAAGALLARPPPAQAGAQEMTAAACAFGNSLTLPLVFLAALLPAAAYERAVGYTALFLMGWSPLLWSVGYKLLGSAGDLADETGAELTRIPYGGNFVAGGGSEAAADARRALVSNAGLRRPRTVRVRARLALEAVRRSFTAARGAVMRSLNPPLLGTLVGIAAGLSPGGSVLFAPASAAARESAARLPLELLATLGAVRSLVQAAGILAGATLAVQAVVLGGSGRSGAWLPPLRPAGVPANPSSPKGSGNGVSGRPPSEGRAAAADVPPYDSGQGSAGPGGDGRAERPSQNLLRALLPASRADRDVFLAVALVRSLVVPAATTALVAALHAARLLPADPVCCLALLVQGAMPSAQNLVVILQIKAATQPLAPRMAALLLRLYVWSVVPVSLWVSLFVAGFSVPLAAM</sequence>
<feature type="transmembrane region" description="Helical" evidence="4">
    <location>
        <begin position="161"/>
        <end position="184"/>
    </location>
</feature>
<dbReference type="PANTHER" id="PTHR31651">
    <property type="match status" value="1"/>
</dbReference>
<keyword evidence="4" id="KW-1133">Transmembrane helix</keyword>
<dbReference type="GO" id="GO:0012505">
    <property type="term" value="C:endomembrane system"/>
    <property type="evidence" value="ECO:0007669"/>
    <property type="project" value="UniProtKB-SubCell"/>
</dbReference>
<keyword evidence="4" id="KW-0812">Transmembrane</keyword>
<comment type="subcellular location">
    <subcellularLocation>
        <location evidence="1">Endomembrane system</location>
    </subcellularLocation>
</comment>
<comment type="caution">
    <text evidence="5">The sequence shown here is derived from an EMBL/GenBank/DDBJ whole genome shotgun (WGS) entry which is preliminary data.</text>
</comment>
<keyword evidence="6" id="KW-1185">Reference proteome</keyword>
<feature type="transmembrane region" description="Helical" evidence="4">
    <location>
        <begin position="82"/>
        <end position="104"/>
    </location>
</feature>
<dbReference type="GO" id="GO:0080162">
    <property type="term" value="P:endoplasmic reticulum to cytosol auxin transport"/>
    <property type="evidence" value="ECO:0007669"/>
    <property type="project" value="InterPro"/>
</dbReference>
<dbReference type="InterPro" id="IPR045033">
    <property type="entry name" value="PILS1/3/4/5/7"/>
</dbReference>
<accession>A0AAW1S0V2</accession>
<dbReference type="PANTHER" id="PTHR31651:SF36">
    <property type="entry name" value="AUXIN EFFLUX CARRIER FAMILY PROTEIN"/>
    <property type="match status" value="1"/>
</dbReference>
<name>A0AAW1S0V2_9CHLO</name>
<reference evidence="5 6" key="1">
    <citation type="journal article" date="2024" name="Nat. Commun.">
        <title>Phylogenomics reveals the evolutionary origins of lichenization in chlorophyte algae.</title>
        <authorList>
            <person name="Puginier C."/>
            <person name="Libourel C."/>
            <person name="Otte J."/>
            <person name="Skaloud P."/>
            <person name="Haon M."/>
            <person name="Grisel S."/>
            <person name="Petersen M."/>
            <person name="Berrin J.G."/>
            <person name="Delaux P.M."/>
            <person name="Dal Grande F."/>
            <person name="Keller J."/>
        </authorList>
    </citation>
    <scope>NUCLEOTIDE SEQUENCE [LARGE SCALE GENOMIC DNA]</scope>
    <source>
        <strain evidence="5 6">SAG 245.80</strain>
    </source>
</reference>
<gene>
    <name evidence="5" type="ORF">WJX81_002161</name>
</gene>
<evidence type="ECO:0008006" key="7">
    <source>
        <dbReference type="Google" id="ProtNLM"/>
    </source>
</evidence>
<evidence type="ECO:0000256" key="1">
    <source>
        <dbReference type="ARBA" id="ARBA00004308"/>
    </source>
</evidence>
<feature type="transmembrane region" description="Helical" evidence="4">
    <location>
        <begin position="20"/>
        <end position="41"/>
    </location>
</feature>
<evidence type="ECO:0000313" key="5">
    <source>
        <dbReference type="EMBL" id="KAK9839222.1"/>
    </source>
</evidence>
<proteinExistence type="predicted"/>
<feature type="transmembrane region" description="Helical" evidence="4">
    <location>
        <begin position="53"/>
        <end position="76"/>
    </location>
</feature>
<dbReference type="Proteomes" id="UP001445335">
    <property type="component" value="Unassembled WGS sequence"/>
</dbReference>